<sequence length="166" mass="18513">MASPQKKAGFERILKEMKDQQVVLLDEIREEEELLRKSMELILTSKEKIATKKLALQDRLFITELLEQKLYDLRVAPQNSQREIDEPESVEGDVRVATPPTRRSSGTGNFVGVNGTHVGDNSRAFDYNMGTISVANSSAARTPISLPLSGEIVAAIVDVVRQYLQK</sequence>
<dbReference type="EMBL" id="LNIX01000001">
    <property type="protein sequence ID" value="OXA64985.1"/>
    <property type="molecule type" value="Genomic_DNA"/>
</dbReference>
<name>A0A226F5A1_FOLCA</name>
<protein>
    <submittedName>
        <fullName evidence="1">Uncharacterized protein</fullName>
    </submittedName>
</protein>
<dbReference type="AlphaFoldDB" id="A0A226F5A1"/>
<keyword evidence="2" id="KW-1185">Reference proteome</keyword>
<evidence type="ECO:0000313" key="2">
    <source>
        <dbReference type="Proteomes" id="UP000198287"/>
    </source>
</evidence>
<evidence type="ECO:0000313" key="1">
    <source>
        <dbReference type="EMBL" id="OXA64985.1"/>
    </source>
</evidence>
<reference evidence="1 2" key="1">
    <citation type="submission" date="2015-12" db="EMBL/GenBank/DDBJ databases">
        <title>The genome of Folsomia candida.</title>
        <authorList>
            <person name="Faddeeva A."/>
            <person name="Derks M.F."/>
            <person name="Anvar Y."/>
            <person name="Smit S."/>
            <person name="Van Straalen N."/>
            <person name="Roelofs D."/>
        </authorList>
    </citation>
    <scope>NUCLEOTIDE SEQUENCE [LARGE SCALE GENOMIC DNA]</scope>
    <source>
        <strain evidence="1 2">VU population</strain>
        <tissue evidence="1">Whole body</tissue>
    </source>
</reference>
<organism evidence="1 2">
    <name type="scientific">Folsomia candida</name>
    <name type="common">Springtail</name>
    <dbReference type="NCBI Taxonomy" id="158441"/>
    <lineage>
        <taxon>Eukaryota</taxon>
        <taxon>Metazoa</taxon>
        <taxon>Ecdysozoa</taxon>
        <taxon>Arthropoda</taxon>
        <taxon>Hexapoda</taxon>
        <taxon>Collembola</taxon>
        <taxon>Entomobryomorpha</taxon>
        <taxon>Isotomoidea</taxon>
        <taxon>Isotomidae</taxon>
        <taxon>Proisotominae</taxon>
        <taxon>Folsomia</taxon>
    </lineage>
</organism>
<accession>A0A226F5A1</accession>
<gene>
    <name evidence="1" type="ORF">Fcan01_00969</name>
</gene>
<proteinExistence type="predicted"/>
<comment type="caution">
    <text evidence="1">The sequence shown here is derived from an EMBL/GenBank/DDBJ whole genome shotgun (WGS) entry which is preliminary data.</text>
</comment>
<dbReference type="Proteomes" id="UP000198287">
    <property type="component" value="Unassembled WGS sequence"/>
</dbReference>